<dbReference type="InterPro" id="IPR050504">
    <property type="entry name" value="IgSF_BTN/MOG"/>
</dbReference>
<dbReference type="GO" id="GO:0005102">
    <property type="term" value="F:signaling receptor binding"/>
    <property type="evidence" value="ECO:0007669"/>
    <property type="project" value="TreeGrafter"/>
</dbReference>
<name>A0A3Q3B845_KRYMA</name>
<accession>A0A3Q3B845</accession>
<dbReference type="OMA" id="TAMRANE"/>
<dbReference type="GO" id="GO:0009897">
    <property type="term" value="C:external side of plasma membrane"/>
    <property type="evidence" value="ECO:0007669"/>
    <property type="project" value="TreeGrafter"/>
</dbReference>
<sequence>LTVTWSRYDLSPQTVHLRREDDDLQGQNQYFSGRTSMKRDALDFGDFSLTLRKPHVSDSGNYTCSISDERQKVTVTDVQLQLEVCWVNVQLVCSVRCG</sequence>
<dbReference type="Gene3D" id="2.60.40.10">
    <property type="entry name" value="Immunoglobulins"/>
    <property type="match status" value="1"/>
</dbReference>
<evidence type="ECO:0000313" key="6">
    <source>
        <dbReference type="Proteomes" id="UP000264800"/>
    </source>
</evidence>
<keyword evidence="6" id="KW-1185">Reference proteome</keyword>
<dbReference type="PANTHER" id="PTHR24100">
    <property type="entry name" value="BUTYROPHILIN"/>
    <property type="match status" value="1"/>
</dbReference>
<dbReference type="GO" id="GO:0050852">
    <property type="term" value="P:T cell receptor signaling pathway"/>
    <property type="evidence" value="ECO:0007669"/>
    <property type="project" value="TreeGrafter"/>
</dbReference>
<dbReference type="InterPro" id="IPR013106">
    <property type="entry name" value="Ig_V-set"/>
</dbReference>
<proteinExistence type="predicted"/>
<evidence type="ECO:0000256" key="2">
    <source>
        <dbReference type="ARBA" id="ARBA00023136"/>
    </source>
</evidence>
<protein>
    <recommendedName>
        <fullName evidence="4">Ig-like domain-containing protein</fullName>
    </recommendedName>
</protein>
<dbReference type="GO" id="GO:0001817">
    <property type="term" value="P:regulation of cytokine production"/>
    <property type="evidence" value="ECO:0007669"/>
    <property type="project" value="TreeGrafter"/>
</dbReference>
<reference evidence="5" key="1">
    <citation type="submission" date="2025-08" db="UniProtKB">
        <authorList>
            <consortium name="Ensembl"/>
        </authorList>
    </citation>
    <scope>IDENTIFICATION</scope>
</reference>
<dbReference type="Pfam" id="PF07686">
    <property type="entry name" value="V-set"/>
    <property type="match status" value="1"/>
</dbReference>
<dbReference type="PANTHER" id="PTHR24100:SF151">
    <property type="entry name" value="ICOS LIGAND"/>
    <property type="match status" value="1"/>
</dbReference>
<keyword evidence="2" id="KW-0472">Membrane</keyword>
<organism evidence="5 6">
    <name type="scientific">Kryptolebias marmoratus</name>
    <name type="common">Mangrove killifish</name>
    <name type="synonym">Rivulus marmoratus</name>
    <dbReference type="NCBI Taxonomy" id="37003"/>
    <lineage>
        <taxon>Eukaryota</taxon>
        <taxon>Metazoa</taxon>
        <taxon>Chordata</taxon>
        <taxon>Craniata</taxon>
        <taxon>Vertebrata</taxon>
        <taxon>Euteleostomi</taxon>
        <taxon>Actinopterygii</taxon>
        <taxon>Neopterygii</taxon>
        <taxon>Teleostei</taxon>
        <taxon>Neoteleostei</taxon>
        <taxon>Acanthomorphata</taxon>
        <taxon>Ovalentaria</taxon>
        <taxon>Atherinomorphae</taxon>
        <taxon>Cyprinodontiformes</taxon>
        <taxon>Rivulidae</taxon>
        <taxon>Kryptolebias</taxon>
    </lineage>
</organism>
<dbReference type="GeneTree" id="ENSGT00940000172906"/>
<dbReference type="InterPro" id="IPR013783">
    <property type="entry name" value="Ig-like_fold"/>
</dbReference>
<dbReference type="Proteomes" id="UP000264800">
    <property type="component" value="Unplaced"/>
</dbReference>
<comment type="subcellular location">
    <subcellularLocation>
        <location evidence="1">Membrane</location>
    </subcellularLocation>
</comment>
<dbReference type="Ensembl" id="ENSKMAT00000025835.1">
    <property type="protein sequence ID" value="ENSKMAP00000025515.1"/>
    <property type="gene ID" value="ENSKMAG00000018909.1"/>
</dbReference>
<dbReference type="InterPro" id="IPR036179">
    <property type="entry name" value="Ig-like_dom_sf"/>
</dbReference>
<dbReference type="PROSITE" id="PS50835">
    <property type="entry name" value="IG_LIKE"/>
    <property type="match status" value="1"/>
</dbReference>
<dbReference type="AlphaFoldDB" id="A0A3Q3B845"/>
<dbReference type="SUPFAM" id="SSF48726">
    <property type="entry name" value="Immunoglobulin"/>
    <property type="match status" value="1"/>
</dbReference>
<feature type="domain" description="Ig-like" evidence="4">
    <location>
        <begin position="1"/>
        <end position="76"/>
    </location>
</feature>
<reference evidence="5" key="2">
    <citation type="submission" date="2025-09" db="UniProtKB">
        <authorList>
            <consortium name="Ensembl"/>
        </authorList>
    </citation>
    <scope>IDENTIFICATION</scope>
</reference>
<evidence type="ECO:0000256" key="1">
    <source>
        <dbReference type="ARBA" id="ARBA00004370"/>
    </source>
</evidence>
<dbReference type="InterPro" id="IPR007110">
    <property type="entry name" value="Ig-like_dom"/>
</dbReference>
<evidence type="ECO:0000256" key="3">
    <source>
        <dbReference type="ARBA" id="ARBA00023319"/>
    </source>
</evidence>
<keyword evidence="3" id="KW-0393">Immunoglobulin domain</keyword>
<evidence type="ECO:0000259" key="4">
    <source>
        <dbReference type="PROSITE" id="PS50835"/>
    </source>
</evidence>
<evidence type="ECO:0000313" key="5">
    <source>
        <dbReference type="Ensembl" id="ENSKMAP00000025515.1"/>
    </source>
</evidence>